<sequence length="97" mass="10923">MSTACDTIVRTIEFGPKVNQILQHSSSMLDAPPDYILDEERRIIYIIIASLSKDLRKRHTTYPHAITIRGCIGIPIVALLPYLETRVILSQQSIGCE</sequence>
<name>A0A835UQJ4_VANPL</name>
<evidence type="ECO:0000313" key="2">
    <source>
        <dbReference type="EMBL" id="KAG0471936.1"/>
    </source>
</evidence>
<dbReference type="EMBL" id="JADCNM010000008">
    <property type="protein sequence ID" value="KAG0471936.1"/>
    <property type="molecule type" value="Genomic_DNA"/>
</dbReference>
<dbReference type="Proteomes" id="UP000636800">
    <property type="component" value="Unassembled WGS sequence"/>
</dbReference>
<reference evidence="3 4" key="1">
    <citation type="journal article" date="2020" name="Nat. Food">
        <title>A phased Vanilla planifolia genome enables genetic improvement of flavour and production.</title>
        <authorList>
            <person name="Hasing T."/>
            <person name="Tang H."/>
            <person name="Brym M."/>
            <person name="Khazi F."/>
            <person name="Huang T."/>
            <person name="Chambers A.H."/>
        </authorList>
    </citation>
    <scope>NUCLEOTIDE SEQUENCE [LARGE SCALE GENOMIC DNA]</scope>
    <source>
        <tissue evidence="1">Leaf</tissue>
    </source>
</reference>
<accession>A0A835UQJ4</accession>
<gene>
    <name evidence="2" type="ORF">HPP92_016482</name>
    <name evidence="1" type="ORF">HPP92_017017</name>
</gene>
<protein>
    <submittedName>
        <fullName evidence="1">Uncharacterized protein</fullName>
    </submittedName>
</protein>
<evidence type="ECO:0000313" key="3">
    <source>
        <dbReference type="Proteomes" id="UP000636800"/>
    </source>
</evidence>
<proteinExistence type="predicted"/>
<keyword evidence="3" id="KW-1185">Reference proteome</keyword>
<organism evidence="1 3">
    <name type="scientific">Vanilla planifolia</name>
    <name type="common">Vanilla</name>
    <dbReference type="NCBI Taxonomy" id="51239"/>
    <lineage>
        <taxon>Eukaryota</taxon>
        <taxon>Viridiplantae</taxon>
        <taxon>Streptophyta</taxon>
        <taxon>Embryophyta</taxon>
        <taxon>Tracheophyta</taxon>
        <taxon>Spermatophyta</taxon>
        <taxon>Magnoliopsida</taxon>
        <taxon>Liliopsida</taxon>
        <taxon>Asparagales</taxon>
        <taxon>Orchidaceae</taxon>
        <taxon>Vanilloideae</taxon>
        <taxon>Vanilleae</taxon>
        <taxon>Vanilla</taxon>
    </lineage>
</organism>
<dbReference type="AlphaFoldDB" id="A0A835UQJ4"/>
<evidence type="ECO:0000313" key="4">
    <source>
        <dbReference type="Proteomes" id="UP000639772"/>
    </source>
</evidence>
<dbReference type="Proteomes" id="UP000639772">
    <property type="component" value="Unassembled WGS sequence"/>
</dbReference>
<comment type="caution">
    <text evidence="1">The sequence shown here is derived from an EMBL/GenBank/DDBJ whole genome shotgun (WGS) entry which is preliminary data.</text>
</comment>
<evidence type="ECO:0000313" key="1">
    <source>
        <dbReference type="EMBL" id="KAG0470317.1"/>
    </source>
</evidence>
<dbReference type="EMBL" id="JADCNL010000008">
    <property type="protein sequence ID" value="KAG0470317.1"/>
    <property type="molecule type" value="Genomic_DNA"/>
</dbReference>